<sequence length="130" mass="15387">MDAQQYLTEIKSRLVASPVVETFSIVEDRDLNDRGYFRARVTLTNADFLEIAEYFIIIDDQPQPDRYRYQWMDGTQKILRRRWDNVPHFPDLPSFPHHVHVNAEDNVQSSRPRGITEFLAFLEAEILPEH</sequence>
<accession>A0A2W4WFJ3</accession>
<organism evidence="1 2">
    <name type="scientific">Shackletoniella antarctica</name>
    <dbReference type="NCBI Taxonomy" id="268115"/>
    <lineage>
        <taxon>Bacteria</taxon>
        <taxon>Bacillati</taxon>
        <taxon>Cyanobacteriota</taxon>
        <taxon>Cyanophyceae</taxon>
        <taxon>Oculatellales</taxon>
        <taxon>Oculatellaceae</taxon>
        <taxon>Shackletoniella</taxon>
    </lineage>
</organism>
<dbReference type="AlphaFoldDB" id="A0A2W4WFJ3"/>
<evidence type="ECO:0000313" key="1">
    <source>
        <dbReference type="EMBL" id="PZO43656.1"/>
    </source>
</evidence>
<protein>
    <submittedName>
        <fullName evidence="1">Uncharacterized protein</fullName>
    </submittedName>
</protein>
<dbReference type="Proteomes" id="UP000249081">
    <property type="component" value="Unassembled WGS sequence"/>
</dbReference>
<comment type="caution">
    <text evidence="1">The sequence shown here is derived from an EMBL/GenBank/DDBJ whole genome shotgun (WGS) entry which is preliminary data.</text>
</comment>
<evidence type="ECO:0000313" key="2">
    <source>
        <dbReference type="Proteomes" id="UP000249081"/>
    </source>
</evidence>
<proteinExistence type="predicted"/>
<reference evidence="1 2" key="2">
    <citation type="submission" date="2018-06" db="EMBL/GenBank/DDBJ databases">
        <title>Metagenomic assembly of (sub)arctic Cyanobacteria and their associated microbiome from non-axenic cultures.</title>
        <authorList>
            <person name="Baurain D."/>
        </authorList>
    </citation>
    <scope>NUCLEOTIDE SEQUENCE [LARGE SCALE GENOMIC DNA]</scope>
    <source>
        <strain evidence="1">ULC041bin1</strain>
    </source>
</reference>
<dbReference type="InterPro" id="IPR045397">
    <property type="entry name" value="TumE-like"/>
</dbReference>
<dbReference type="EMBL" id="QBMN01000025">
    <property type="protein sequence ID" value="PZO43656.1"/>
    <property type="molecule type" value="Genomic_DNA"/>
</dbReference>
<gene>
    <name evidence="1" type="ORF">DCF17_05510</name>
</gene>
<dbReference type="Pfam" id="PF20126">
    <property type="entry name" value="TumE"/>
    <property type="match status" value="1"/>
</dbReference>
<reference evidence="2" key="1">
    <citation type="submission" date="2018-04" db="EMBL/GenBank/DDBJ databases">
        <authorList>
            <person name="Cornet L."/>
        </authorList>
    </citation>
    <scope>NUCLEOTIDE SEQUENCE [LARGE SCALE GENOMIC DNA]</scope>
</reference>
<name>A0A2W4WFJ3_9CYAN</name>